<sequence>MIQQTITILLGKHGEKIFFILVFWYSQASFSQTDSVYSIQIKGINVIHLTKTKQISPSDSIILSNYGLDFSSLQAKLPENWTIQSITAFDSLDNSCDYYLIPAPKIKIHFAIKEKQIDRSCINEVSVWFFNTGRAQDVSNGTTETMIFRSDLYPPMPDEYYNDKYLVLYWDCYCKNNSSDIDRNCSVLKDFLIKHFNLI</sequence>
<evidence type="ECO:0000313" key="1">
    <source>
        <dbReference type="EMBL" id="MPM04358.1"/>
    </source>
</evidence>
<gene>
    <name evidence="1" type="ORF">SDC9_50635</name>
</gene>
<dbReference type="AlphaFoldDB" id="A0A644WLI1"/>
<reference evidence="1" key="1">
    <citation type="submission" date="2019-08" db="EMBL/GenBank/DDBJ databases">
        <authorList>
            <person name="Kucharzyk K."/>
            <person name="Murdoch R.W."/>
            <person name="Higgins S."/>
            <person name="Loffler F."/>
        </authorList>
    </citation>
    <scope>NUCLEOTIDE SEQUENCE</scope>
</reference>
<organism evidence="1">
    <name type="scientific">bioreactor metagenome</name>
    <dbReference type="NCBI Taxonomy" id="1076179"/>
    <lineage>
        <taxon>unclassified sequences</taxon>
        <taxon>metagenomes</taxon>
        <taxon>ecological metagenomes</taxon>
    </lineage>
</organism>
<comment type="caution">
    <text evidence="1">The sequence shown here is derived from an EMBL/GenBank/DDBJ whole genome shotgun (WGS) entry which is preliminary data.</text>
</comment>
<name>A0A644WLI1_9ZZZZ</name>
<protein>
    <submittedName>
        <fullName evidence="1">Uncharacterized protein</fullName>
    </submittedName>
</protein>
<dbReference type="EMBL" id="VSSQ01001032">
    <property type="protein sequence ID" value="MPM04358.1"/>
    <property type="molecule type" value="Genomic_DNA"/>
</dbReference>
<proteinExistence type="predicted"/>
<accession>A0A644WLI1</accession>